<comment type="caution">
    <text evidence="3">The sequence shown here is derived from an EMBL/GenBank/DDBJ whole genome shotgun (WGS) entry which is preliminary data.</text>
</comment>
<dbReference type="OrthoDB" id="61514at2"/>
<dbReference type="Gene3D" id="3.40.50.10610">
    <property type="entry name" value="ABC-type transport auxiliary lipoprotein component"/>
    <property type="match status" value="1"/>
</dbReference>
<dbReference type="RefSeq" id="WP_119763881.1">
    <property type="nucleotide sequence ID" value="NZ_QYUJ01000014.1"/>
</dbReference>
<dbReference type="Gene3D" id="3.30.1660.40">
    <property type="entry name" value="FlgT, N-terminal domain"/>
    <property type="match status" value="1"/>
</dbReference>
<feature type="domain" description="Flagellar assembly protein T N-terminal" evidence="2">
    <location>
        <begin position="36"/>
        <end position="123"/>
    </location>
</feature>
<feature type="chain" id="PRO_5019274636" description="Flagellar assembly protein T N-terminal domain-containing protein" evidence="1">
    <location>
        <begin position="28"/>
        <end position="376"/>
    </location>
</feature>
<dbReference type="InterPro" id="IPR032370">
    <property type="entry name" value="FlgT_N"/>
</dbReference>
<evidence type="ECO:0000259" key="2">
    <source>
        <dbReference type="Pfam" id="PF16548"/>
    </source>
</evidence>
<gene>
    <name evidence="3" type="ORF">D3875_11525</name>
</gene>
<protein>
    <recommendedName>
        <fullName evidence="2">Flagellar assembly protein T N-terminal domain-containing protein</fullName>
    </recommendedName>
</protein>
<name>A0A418V7N5_9DEIO</name>
<dbReference type="EMBL" id="QYUJ01000014">
    <property type="protein sequence ID" value="RJF72091.1"/>
    <property type="molecule type" value="Genomic_DNA"/>
</dbReference>
<reference evidence="3 4" key="1">
    <citation type="submission" date="2018-09" db="EMBL/GenBank/DDBJ databases">
        <authorList>
            <person name="Zhu H."/>
        </authorList>
    </citation>
    <scope>NUCLEOTIDE SEQUENCE [LARGE SCALE GENOMIC DNA]</scope>
    <source>
        <strain evidence="3 4">K2S05-167</strain>
    </source>
</reference>
<proteinExistence type="predicted"/>
<keyword evidence="4" id="KW-1185">Reference proteome</keyword>
<dbReference type="Proteomes" id="UP000286287">
    <property type="component" value="Unassembled WGS sequence"/>
</dbReference>
<dbReference type="AlphaFoldDB" id="A0A418V7N5"/>
<evidence type="ECO:0000256" key="1">
    <source>
        <dbReference type="SAM" id="SignalP"/>
    </source>
</evidence>
<accession>A0A418V7N5</accession>
<organism evidence="3 4">
    <name type="scientific">Deinococcus cavernae</name>
    <dbReference type="NCBI Taxonomy" id="2320857"/>
    <lineage>
        <taxon>Bacteria</taxon>
        <taxon>Thermotogati</taxon>
        <taxon>Deinococcota</taxon>
        <taxon>Deinococci</taxon>
        <taxon>Deinococcales</taxon>
        <taxon>Deinococcaceae</taxon>
        <taxon>Deinococcus</taxon>
    </lineage>
</organism>
<evidence type="ECO:0000313" key="3">
    <source>
        <dbReference type="EMBL" id="RJF72091.1"/>
    </source>
</evidence>
<evidence type="ECO:0000313" key="4">
    <source>
        <dbReference type="Proteomes" id="UP000286287"/>
    </source>
</evidence>
<feature type="signal peptide" evidence="1">
    <location>
        <begin position="1"/>
        <end position="27"/>
    </location>
</feature>
<dbReference type="InterPro" id="IPR038180">
    <property type="entry name" value="FlgT_N_sf"/>
</dbReference>
<keyword evidence="1" id="KW-0732">Signal</keyword>
<dbReference type="Pfam" id="PF16548">
    <property type="entry name" value="FlgT_N"/>
    <property type="match status" value="1"/>
</dbReference>
<sequence>MSLRLRTGLLSFLLATSLIGPAPLAAAAPPPSAEQIIQVTGQALITSTTASARQAALDNAIRSAVEQVLGAYVQSSSSLKTTDEFEKFQQQLMKRSDGFGRVVQVLAENQNNNTYTVSVRVAVARPTLEHELKAFLARKGDPRIIVAIPEQILRRPTPDPAAETEIQRALITAGYRVVDLKQAEKNNVRDVVRGTVSAQGLQELATRYQADLLITGEAFAEEYGNVLGQRAYTARLELKVIDLATAQIIFSDAFTGTGMSATDSVAGKTALQNVAKVAAPNLPKALLTWLSGSGQAASRTFSVRLSGVPSFKVFSETLASLRNTQGVHAALSRQYDAAGTLVEVEFDGSPEDLAVALEDLGLKVTGLSAGEISVSY</sequence>